<evidence type="ECO:0000256" key="5">
    <source>
        <dbReference type="ARBA" id="ARBA00021008"/>
    </source>
</evidence>
<feature type="transmembrane region" description="Helical" evidence="18">
    <location>
        <begin position="228"/>
        <end position="251"/>
    </location>
</feature>
<evidence type="ECO:0000256" key="7">
    <source>
        <dbReference type="ARBA" id="ARBA00022660"/>
    </source>
</evidence>
<evidence type="ECO:0000313" key="20">
    <source>
        <dbReference type="EMBL" id="ARO34919.1"/>
    </source>
</evidence>
<protein>
    <recommendedName>
        <fullName evidence="5 18">NADH-ubiquinone oxidoreductase chain 2</fullName>
        <ecNumber evidence="4 18">7.1.1.2</ecNumber>
    </recommendedName>
</protein>
<evidence type="ECO:0000256" key="10">
    <source>
        <dbReference type="ARBA" id="ARBA00022967"/>
    </source>
</evidence>
<evidence type="ECO:0000256" key="15">
    <source>
        <dbReference type="ARBA" id="ARBA00023128"/>
    </source>
</evidence>
<dbReference type="InterPro" id="IPR050175">
    <property type="entry name" value="Complex_I_Subunit_2"/>
</dbReference>
<evidence type="ECO:0000256" key="11">
    <source>
        <dbReference type="ARBA" id="ARBA00022982"/>
    </source>
</evidence>
<dbReference type="EC" id="7.1.1.2" evidence="4 18"/>
<feature type="transmembrane region" description="Helical" evidence="18">
    <location>
        <begin position="50"/>
        <end position="73"/>
    </location>
</feature>
<dbReference type="GO" id="GO:0005743">
    <property type="term" value="C:mitochondrial inner membrane"/>
    <property type="evidence" value="ECO:0007669"/>
    <property type="project" value="UniProtKB-SubCell"/>
</dbReference>
<evidence type="ECO:0000256" key="16">
    <source>
        <dbReference type="ARBA" id="ARBA00023136"/>
    </source>
</evidence>
<keyword evidence="14 18" id="KW-0830">Ubiquinone</keyword>
<feature type="transmembrane region" description="Helical" evidence="18">
    <location>
        <begin position="185"/>
        <end position="208"/>
    </location>
</feature>
<keyword evidence="13 18" id="KW-0520">NAD</keyword>
<evidence type="ECO:0000256" key="17">
    <source>
        <dbReference type="ARBA" id="ARBA00049551"/>
    </source>
</evidence>
<comment type="function">
    <text evidence="18">Core subunit of the mitochondrial membrane respiratory chain NADH dehydrogenase (Complex I) which catalyzes electron transfer from NADH through the respiratory chain, using ubiquinone as an electron acceptor. Essential for the catalytic activity and assembly of complex I.</text>
</comment>
<feature type="domain" description="NADH:quinone oxidoreductase/Mrp antiporter transmembrane" evidence="19">
    <location>
        <begin position="20"/>
        <end position="278"/>
    </location>
</feature>
<evidence type="ECO:0000256" key="12">
    <source>
        <dbReference type="ARBA" id="ARBA00022989"/>
    </source>
</evidence>
<evidence type="ECO:0000256" key="13">
    <source>
        <dbReference type="ARBA" id="ARBA00023027"/>
    </source>
</evidence>
<evidence type="ECO:0000256" key="4">
    <source>
        <dbReference type="ARBA" id="ARBA00012944"/>
    </source>
</evidence>
<dbReference type="PANTHER" id="PTHR46552">
    <property type="entry name" value="NADH-UBIQUINONE OXIDOREDUCTASE CHAIN 2"/>
    <property type="match status" value="1"/>
</dbReference>
<keyword evidence="10 18" id="KW-1278">Translocase</keyword>
<dbReference type="EMBL" id="KX907844">
    <property type="protein sequence ID" value="ARO34919.1"/>
    <property type="molecule type" value="Genomic_DNA"/>
</dbReference>
<feature type="transmembrane region" description="Helical" evidence="18">
    <location>
        <begin position="6"/>
        <end position="29"/>
    </location>
</feature>
<comment type="similarity">
    <text evidence="3 18">Belongs to the complex I subunit 2 family.</text>
</comment>
<dbReference type="GO" id="GO:0008137">
    <property type="term" value="F:NADH dehydrogenase (ubiquinone) activity"/>
    <property type="evidence" value="ECO:0007669"/>
    <property type="project" value="UniProtKB-EC"/>
</dbReference>
<organism evidence="20">
    <name type="scientific">Janus compressus</name>
    <dbReference type="NCBI Taxonomy" id="1385266"/>
    <lineage>
        <taxon>Eukaryota</taxon>
        <taxon>Metazoa</taxon>
        <taxon>Ecdysozoa</taxon>
        <taxon>Arthropoda</taxon>
        <taxon>Hexapoda</taxon>
        <taxon>Insecta</taxon>
        <taxon>Pterygota</taxon>
        <taxon>Neoptera</taxon>
        <taxon>Endopterygota</taxon>
        <taxon>Hymenoptera</taxon>
        <taxon>Cephoidea</taxon>
        <taxon>Cephidae</taxon>
        <taxon>Janus</taxon>
    </lineage>
</organism>
<sequence length="340" mass="40721">MMLILTSTLIMSTLIALSTQSWIIIWMMLEMNLMTFLPIMNNLMYKTNFLFKYFIVQTTSSSTFLLSIMMMWAMQFNNQMINFLYLEWMVSLSMMLKMGLIPFHWWYIEIMMSLSWMNIFLMSTWQKIIPLTIISYFKMNSILYLSIILSSLISSLQGINQINLRKLFTMSSINQTSWMTINSTMSLYLMLTYLMLYTMISFNIFFLFNWNKFSYIHEIYLMNNIPPLIYLFLMLNILSLAGMPPLLGFIMKFISIKFMMKNMMYSMILFLMLSSMFTLYYYLKVAYSSMILMKMKNKTKFMKLMLLKNNKKKMSNFNKIMYTFSMINLIMIPIMSLIIN</sequence>
<dbReference type="PRINTS" id="PR01436">
    <property type="entry name" value="NADHDHGNASE2"/>
</dbReference>
<keyword evidence="11 18" id="KW-0249">Electron transport</keyword>
<evidence type="ECO:0000256" key="14">
    <source>
        <dbReference type="ARBA" id="ARBA00023075"/>
    </source>
</evidence>
<dbReference type="AlphaFoldDB" id="A0A1W6Q5B2"/>
<evidence type="ECO:0000256" key="6">
    <source>
        <dbReference type="ARBA" id="ARBA00022448"/>
    </source>
</evidence>
<geneLocation type="mitochondrion" evidence="20"/>
<comment type="catalytic activity">
    <reaction evidence="17 18">
        <text>a ubiquinone + NADH + 5 H(+)(in) = a ubiquinol + NAD(+) + 4 H(+)(out)</text>
        <dbReference type="Rhea" id="RHEA:29091"/>
        <dbReference type="Rhea" id="RHEA-COMP:9565"/>
        <dbReference type="Rhea" id="RHEA-COMP:9566"/>
        <dbReference type="ChEBI" id="CHEBI:15378"/>
        <dbReference type="ChEBI" id="CHEBI:16389"/>
        <dbReference type="ChEBI" id="CHEBI:17976"/>
        <dbReference type="ChEBI" id="CHEBI:57540"/>
        <dbReference type="ChEBI" id="CHEBI:57945"/>
        <dbReference type="EC" id="7.1.1.2"/>
    </reaction>
</comment>
<comment type="subcellular location">
    <subcellularLocation>
        <location evidence="2 18">Mitochondrion inner membrane</location>
        <topology evidence="2 18">Multi-pass membrane protein</topology>
    </subcellularLocation>
</comment>
<name>A0A1W6Q5B2_9HYME</name>
<evidence type="ECO:0000256" key="1">
    <source>
        <dbReference type="ARBA" id="ARBA00003257"/>
    </source>
</evidence>
<evidence type="ECO:0000256" key="3">
    <source>
        <dbReference type="ARBA" id="ARBA00007012"/>
    </source>
</evidence>
<evidence type="ECO:0000256" key="18">
    <source>
        <dbReference type="RuleBase" id="RU003403"/>
    </source>
</evidence>
<feature type="transmembrane region" description="Helical" evidence="18">
    <location>
        <begin position="320"/>
        <end position="339"/>
    </location>
</feature>
<keyword evidence="9 18" id="KW-0999">Mitochondrion inner membrane</keyword>
<accession>A0A1W6Q5B2</accession>
<dbReference type="Pfam" id="PF00361">
    <property type="entry name" value="Proton_antipo_M"/>
    <property type="match status" value="1"/>
</dbReference>
<keyword evidence="15 18" id="KW-0496">Mitochondrion</keyword>
<gene>
    <name evidence="20" type="primary">ND2</name>
</gene>
<dbReference type="PANTHER" id="PTHR46552:SF1">
    <property type="entry name" value="NADH-UBIQUINONE OXIDOREDUCTASE CHAIN 2"/>
    <property type="match status" value="1"/>
</dbReference>
<keyword evidence="7 18" id="KW-0679">Respiratory chain</keyword>
<evidence type="ECO:0000259" key="19">
    <source>
        <dbReference type="Pfam" id="PF00361"/>
    </source>
</evidence>
<dbReference type="GO" id="GO:0006120">
    <property type="term" value="P:mitochondrial electron transport, NADH to ubiquinone"/>
    <property type="evidence" value="ECO:0007669"/>
    <property type="project" value="InterPro"/>
</dbReference>
<keyword evidence="16 18" id="KW-0472">Membrane</keyword>
<feature type="transmembrane region" description="Helical" evidence="18">
    <location>
        <begin position="85"/>
        <end position="107"/>
    </location>
</feature>
<keyword evidence="12 18" id="KW-1133">Transmembrane helix</keyword>
<dbReference type="InterPro" id="IPR001750">
    <property type="entry name" value="ND/Mrp_TM"/>
</dbReference>
<reference evidence="20" key="1">
    <citation type="submission" date="2016-09" db="EMBL/GenBank/DDBJ databases">
        <title>The phylogeny and evolutionary history of the subfamily Cephinae (Hymenoptera: Cephidae) inferred from mitogenomes.</title>
        <authorList>
            <person name="Korkmaz E.M."/>
            <person name="Dogan O."/>
            <person name="Durel B.S."/>
            <person name="Budak M."/>
            <person name="Basibuyuk H.H."/>
        </authorList>
    </citation>
    <scope>NUCLEOTIDE SEQUENCE</scope>
</reference>
<keyword evidence="8 18" id="KW-0812">Transmembrane</keyword>
<feature type="transmembrane region" description="Helical" evidence="18">
    <location>
        <begin position="263"/>
        <end position="283"/>
    </location>
</feature>
<dbReference type="InterPro" id="IPR003917">
    <property type="entry name" value="NADH_UbQ_OxRdtase_chain2"/>
</dbReference>
<evidence type="ECO:0000256" key="2">
    <source>
        <dbReference type="ARBA" id="ARBA00004448"/>
    </source>
</evidence>
<comment type="function">
    <text evidence="1">Core subunit of the mitochondrial membrane respiratory chain NADH dehydrogenase (Complex I) that is believed to belong to the minimal assembly required for catalysis. Complex I functions in the transfer of electrons from NADH to the respiratory chain. The immediate electron acceptor for the enzyme is believed to be ubiquinone.</text>
</comment>
<evidence type="ECO:0000256" key="8">
    <source>
        <dbReference type="ARBA" id="ARBA00022692"/>
    </source>
</evidence>
<keyword evidence="6" id="KW-0813">Transport</keyword>
<evidence type="ECO:0000256" key="9">
    <source>
        <dbReference type="ARBA" id="ARBA00022792"/>
    </source>
</evidence>
<proteinExistence type="inferred from homology"/>